<dbReference type="Gene3D" id="1.20.1540.10">
    <property type="entry name" value="Rhomboid-like"/>
    <property type="match status" value="1"/>
</dbReference>
<feature type="transmembrane region" description="Helical" evidence="7">
    <location>
        <begin position="15"/>
        <end position="35"/>
    </location>
</feature>
<dbReference type="GO" id="GO:0016020">
    <property type="term" value="C:membrane"/>
    <property type="evidence" value="ECO:0007669"/>
    <property type="project" value="UniProtKB-SubCell"/>
</dbReference>
<evidence type="ECO:0000256" key="6">
    <source>
        <dbReference type="ARBA" id="ARBA00023136"/>
    </source>
</evidence>
<feature type="transmembrane region" description="Helical" evidence="7">
    <location>
        <begin position="193"/>
        <end position="215"/>
    </location>
</feature>
<dbReference type="PANTHER" id="PTHR43066">
    <property type="entry name" value="RHOMBOID-RELATED PROTEIN"/>
    <property type="match status" value="1"/>
</dbReference>
<dbReference type="Proteomes" id="UP000758856">
    <property type="component" value="Unassembled WGS sequence"/>
</dbReference>
<evidence type="ECO:0000313" key="10">
    <source>
        <dbReference type="EMBL" id="MBM7850542.1"/>
    </source>
</evidence>
<keyword evidence="10" id="KW-0378">Hydrolase</keyword>
<evidence type="ECO:0000256" key="4">
    <source>
        <dbReference type="ARBA" id="ARBA00022692"/>
    </source>
</evidence>
<dbReference type="SUPFAM" id="SSF144091">
    <property type="entry name" value="Rhomboid-like"/>
    <property type="match status" value="1"/>
</dbReference>
<feature type="transmembrane region" description="Helical" evidence="7">
    <location>
        <begin position="89"/>
        <end position="108"/>
    </location>
</feature>
<dbReference type="EMBL" id="JAFBCY010000001">
    <property type="protein sequence ID" value="MBM7850542.1"/>
    <property type="molecule type" value="Genomic_DNA"/>
</dbReference>
<reference evidence="10 11" key="2">
    <citation type="submission" date="2021-01" db="EMBL/GenBank/DDBJ databases">
        <title>Genomic Encyclopedia of Type Strains, Phase IV (KMG-IV): sequencing the most valuable type-strain genomes for metagenomic binning, comparative biology and taxonomic classification.</title>
        <authorList>
            <person name="Goeker M."/>
        </authorList>
    </citation>
    <scope>NUCLEOTIDE SEQUENCE [LARGE SCALE GENOMIC DNA]</scope>
    <source>
        <strain evidence="10 11">DSM 6130</strain>
    </source>
</reference>
<reference evidence="9" key="3">
    <citation type="submission" date="2023-01" db="EMBL/GenBank/DDBJ databases">
        <authorList>
            <person name="Sun Q."/>
            <person name="Evtushenko L."/>
        </authorList>
    </citation>
    <scope>NUCLEOTIDE SEQUENCE</scope>
    <source>
        <strain evidence="9">VKM B-1606</strain>
    </source>
</reference>
<dbReference type="GO" id="GO:0006508">
    <property type="term" value="P:proteolysis"/>
    <property type="evidence" value="ECO:0007669"/>
    <property type="project" value="UniProtKB-KW"/>
</dbReference>
<keyword evidence="3" id="KW-0997">Cell inner membrane</keyword>
<gene>
    <name evidence="9" type="ORF">GCM10008170_18570</name>
    <name evidence="10" type="ORF">JOD31_000754</name>
</gene>
<keyword evidence="2" id="KW-1003">Cell membrane</keyword>
<sequence length="266" mass="28525">MTEHQGRPDNRRERAFNAPAVVIATIALFGAIHLWRVFLSEDADIAVLLRFAFIPARYDPASPYLPGMLGGEGAKLWTFLTYALLHGDWTHLLVNSVAMLAFGSAVAWRFGPLRFLFFSALCAIGGAAAYLALHLDEPQPVSGASAAISGQMAAAMRFMFEAGGPLGAFRRRGRLAFSAPAVPLAPALRNPQVLIFLLAWFGTNIVFGLGGMAIAGETAAIAWEAHIGGFLTGLVLFPLFDPKVARFRDRADASVALPSRPPAPHD</sequence>
<keyword evidence="6 7" id="KW-0472">Membrane</keyword>
<dbReference type="RefSeq" id="WP_204948954.1">
    <property type="nucleotide sequence ID" value="NZ_BSFF01000002.1"/>
</dbReference>
<organism evidence="9 12">
    <name type="scientific">Methylopila capsulata</name>
    <dbReference type="NCBI Taxonomy" id="61654"/>
    <lineage>
        <taxon>Bacteria</taxon>
        <taxon>Pseudomonadati</taxon>
        <taxon>Pseudomonadota</taxon>
        <taxon>Alphaproteobacteria</taxon>
        <taxon>Hyphomicrobiales</taxon>
        <taxon>Methylopilaceae</taxon>
        <taxon>Methylopila</taxon>
    </lineage>
</organism>
<keyword evidence="10" id="KW-0645">Protease</keyword>
<dbReference type="PANTHER" id="PTHR43066:SF26">
    <property type="entry name" value="RHOMBOID PROTEASE GLPG"/>
    <property type="match status" value="1"/>
</dbReference>
<keyword evidence="5 7" id="KW-1133">Transmembrane helix</keyword>
<dbReference type="AlphaFoldDB" id="A0A9W6ITC5"/>
<dbReference type="InterPro" id="IPR022764">
    <property type="entry name" value="Peptidase_S54_rhomboid_dom"/>
</dbReference>
<accession>A0A9W6ITC5</accession>
<evidence type="ECO:0000256" key="3">
    <source>
        <dbReference type="ARBA" id="ARBA00022519"/>
    </source>
</evidence>
<evidence type="ECO:0000256" key="5">
    <source>
        <dbReference type="ARBA" id="ARBA00022989"/>
    </source>
</evidence>
<evidence type="ECO:0000256" key="1">
    <source>
        <dbReference type="ARBA" id="ARBA00004141"/>
    </source>
</evidence>
<dbReference type="InterPro" id="IPR035952">
    <property type="entry name" value="Rhomboid-like_sf"/>
</dbReference>
<protein>
    <submittedName>
        <fullName evidence="10">Membrane associated rhomboid family serine protease</fullName>
    </submittedName>
</protein>
<reference evidence="9" key="1">
    <citation type="journal article" date="2014" name="Int. J. Syst. Evol. Microbiol.">
        <title>Complete genome sequence of Corynebacterium casei LMG S-19264T (=DSM 44701T), isolated from a smear-ripened cheese.</title>
        <authorList>
            <consortium name="US DOE Joint Genome Institute (JGI-PGF)"/>
            <person name="Walter F."/>
            <person name="Albersmeier A."/>
            <person name="Kalinowski J."/>
            <person name="Ruckert C."/>
        </authorList>
    </citation>
    <scope>NUCLEOTIDE SEQUENCE</scope>
    <source>
        <strain evidence="9">VKM B-1606</strain>
    </source>
</reference>
<evidence type="ECO:0000313" key="11">
    <source>
        <dbReference type="Proteomes" id="UP000758856"/>
    </source>
</evidence>
<feature type="transmembrane region" description="Helical" evidence="7">
    <location>
        <begin position="115"/>
        <end position="135"/>
    </location>
</feature>
<keyword evidence="4 7" id="KW-0812">Transmembrane</keyword>
<name>A0A9W6ITC5_9HYPH</name>
<proteinExistence type="predicted"/>
<evidence type="ECO:0000256" key="7">
    <source>
        <dbReference type="SAM" id="Phobius"/>
    </source>
</evidence>
<dbReference type="Proteomes" id="UP001143400">
    <property type="component" value="Unassembled WGS sequence"/>
</dbReference>
<evidence type="ECO:0000259" key="8">
    <source>
        <dbReference type="Pfam" id="PF01694"/>
    </source>
</evidence>
<feature type="transmembrane region" description="Helical" evidence="7">
    <location>
        <begin position="141"/>
        <end position="160"/>
    </location>
</feature>
<feature type="domain" description="Peptidase S54 rhomboid" evidence="8">
    <location>
        <begin position="75"/>
        <end position="237"/>
    </location>
</feature>
<dbReference type="Pfam" id="PF01694">
    <property type="entry name" value="Rhomboid"/>
    <property type="match status" value="1"/>
</dbReference>
<dbReference type="GO" id="GO:0004252">
    <property type="term" value="F:serine-type endopeptidase activity"/>
    <property type="evidence" value="ECO:0007669"/>
    <property type="project" value="InterPro"/>
</dbReference>
<keyword evidence="11" id="KW-1185">Reference proteome</keyword>
<evidence type="ECO:0000313" key="9">
    <source>
        <dbReference type="EMBL" id="GLK55838.1"/>
    </source>
</evidence>
<feature type="transmembrane region" description="Helical" evidence="7">
    <location>
        <begin position="221"/>
        <end position="240"/>
    </location>
</feature>
<dbReference type="EMBL" id="BSFF01000002">
    <property type="protein sequence ID" value="GLK55838.1"/>
    <property type="molecule type" value="Genomic_DNA"/>
</dbReference>
<comment type="caution">
    <text evidence="9">The sequence shown here is derived from an EMBL/GenBank/DDBJ whole genome shotgun (WGS) entry which is preliminary data.</text>
</comment>
<evidence type="ECO:0000313" key="12">
    <source>
        <dbReference type="Proteomes" id="UP001143400"/>
    </source>
</evidence>
<evidence type="ECO:0000256" key="2">
    <source>
        <dbReference type="ARBA" id="ARBA00022475"/>
    </source>
</evidence>
<comment type="subcellular location">
    <subcellularLocation>
        <location evidence="1">Membrane</location>
        <topology evidence="1">Multi-pass membrane protein</topology>
    </subcellularLocation>
</comment>